<proteinExistence type="predicted"/>
<dbReference type="Proteomes" id="UP000681586">
    <property type="component" value="Unassembled WGS sequence"/>
</dbReference>
<evidence type="ECO:0000313" key="4">
    <source>
        <dbReference type="EMBL" id="MBS3696764.1"/>
    </source>
</evidence>
<name>A0ABS5MLH1_9STAP</name>
<dbReference type="InterPro" id="IPR029050">
    <property type="entry name" value="Immunoprotect_excell_Ig-like"/>
</dbReference>
<feature type="compositionally biased region" description="Basic residues" evidence="2">
    <location>
        <begin position="25"/>
        <end position="34"/>
    </location>
</feature>
<comment type="caution">
    <text evidence="4">The sequence shown here is derived from an EMBL/GenBank/DDBJ whole genome shotgun (WGS) entry which is preliminary data.</text>
</comment>
<evidence type="ECO:0000256" key="2">
    <source>
        <dbReference type="SAM" id="MobiDB-lite"/>
    </source>
</evidence>
<reference evidence="4 5" key="1">
    <citation type="submission" date="2021-05" db="EMBL/GenBank/DDBJ databases">
        <title>Staphylococcus fleurettii isolated from lake water in First Nation community in Manitoba, Canada.</title>
        <authorList>
            <person name="Bashar S."/>
            <person name="Murdock A."/>
            <person name="Patidar R."/>
            <person name="Golding G."/>
            <person name="Farenhorst A."/>
            <person name="Kumar A."/>
        </authorList>
    </citation>
    <scope>NUCLEOTIDE SEQUENCE [LARGE SCALE GENOMIC DNA]</scope>
    <source>
        <strain evidence="4 5">SF002</strain>
    </source>
</reference>
<feature type="domain" description="DUF4352" evidence="3">
    <location>
        <begin position="43"/>
        <end position="150"/>
    </location>
</feature>
<feature type="region of interest" description="Disordered" evidence="2">
    <location>
        <begin position="170"/>
        <end position="197"/>
    </location>
</feature>
<evidence type="ECO:0000259" key="3">
    <source>
        <dbReference type="Pfam" id="PF11611"/>
    </source>
</evidence>
<keyword evidence="5" id="KW-1185">Reference proteome</keyword>
<dbReference type="Gene3D" id="2.60.40.1240">
    <property type="match status" value="1"/>
</dbReference>
<feature type="compositionally biased region" description="Basic and acidic residues" evidence="2">
    <location>
        <begin position="265"/>
        <end position="291"/>
    </location>
</feature>
<organism evidence="4 5">
    <name type="scientific">Mammaliicoccus fleurettii</name>
    <dbReference type="NCBI Taxonomy" id="150056"/>
    <lineage>
        <taxon>Bacteria</taxon>
        <taxon>Bacillati</taxon>
        <taxon>Bacillota</taxon>
        <taxon>Bacilli</taxon>
        <taxon>Bacillales</taxon>
        <taxon>Staphylococcaceae</taxon>
        <taxon>Mammaliicoccus</taxon>
    </lineage>
</organism>
<gene>
    <name evidence="4" type="ORF">JJQ58_04600</name>
</gene>
<protein>
    <submittedName>
        <fullName evidence="4">DUF4352 domain-containing protein</fullName>
    </submittedName>
</protein>
<evidence type="ECO:0000256" key="1">
    <source>
        <dbReference type="ARBA" id="ARBA00022729"/>
    </source>
</evidence>
<evidence type="ECO:0000313" key="5">
    <source>
        <dbReference type="Proteomes" id="UP000681586"/>
    </source>
</evidence>
<dbReference type="Pfam" id="PF11611">
    <property type="entry name" value="DUF4352"/>
    <property type="match status" value="1"/>
</dbReference>
<feature type="compositionally biased region" description="Low complexity" evidence="2">
    <location>
        <begin position="173"/>
        <end position="186"/>
    </location>
</feature>
<accession>A0ABS5MLH1</accession>
<dbReference type="EMBL" id="JAGXBM010000004">
    <property type="protein sequence ID" value="MBS3696764.1"/>
    <property type="molecule type" value="Genomic_DNA"/>
</dbReference>
<feature type="region of interest" description="Disordered" evidence="2">
    <location>
        <begin position="265"/>
        <end position="345"/>
    </location>
</feature>
<keyword evidence="1" id="KW-0732">Signal</keyword>
<feature type="region of interest" description="Disordered" evidence="2">
    <location>
        <begin position="17"/>
        <end position="39"/>
    </location>
</feature>
<dbReference type="InterPro" id="IPR029051">
    <property type="entry name" value="DUF4352"/>
</dbReference>
<feature type="compositionally biased region" description="Basic and acidic residues" evidence="2">
    <location>
        <begin position="301"/>
        <end position="345"/>
    </location>
</feature>
<sequence length="345" mass="40387">MVAGLFLVGCNSSNIERKAESNDNKKHKSTHSKRKANEQMKTFKVGEVVDADGVDIIVTKVEFNNDYDEYSAPENGQALKVSFKFKNHNDDQVLVDNSAFTMKSKQENFQEWFGTDDNHAGFSHLLNKGNIGTGYIYYDVPDSQRYTLEMDFVPLFDTVRGKWKIRKSDIKGNSNTNSSTSTNETTNEMKETEDDSEDYPYTAEEYNYLVDEYNSLTEGEKMNRVSRGVTNKEYNDLLERIEKEYDRLGDEADKEYDDFLKEQEKIDAEYEEEMRKEEERQAKEDAAYEKEQAEEDAAYEEEMRKEEERQAKEDAAYEEEMRKEEERQAKEDAEFEEKMKALDEE</sequence>